<dbReference type="InterPro" id="IPR013766">
    <property type="entry name" value="Thioredoxin_domain"/>
</dbReference>
<name>A0ABX5WUT1_9GAMM</name>
<evidence type="ECO:0000313" key="2">
    <source>
        <dbReference type="EMBL" id="QDO82844.1"/>
    </source>
</evidence>
<protein>
    <submittedName>
        <fullName evidence="2">Redoxin domain-containing protein</fullName>
    </submittedName>
</protein>
<feature type="domain" description="Thioredoxin" evidence="1">
    <location>
        <begin position="29"/>
        <end position="162"/>
    </location>
</feature>
<dbReference type="CDD" id="cd02966">
    <property type="entry name" value="TlpA_like_family"/>
    <property type="match status" value="1"/>
</dbReference>
<accession>A0ABX5WUT1</accession>
<dbReference type="Pfam" id="PF00578">
    <property type="entry name" value="AhpC-TSA"/>
    <property type="match status" value="1"/>
</dbReference>
<dbReference type="EMBL" id="CP041614">
    <property type="protein sequence ID" value="QDO82844.1"/>
    <property type="molecule type" value="Genomic_DNA"/>
</dbReference>
<dbReference type="PANTHER" id="PTHR42852">
    <property type="entry name" value="THIOL:DISULFIDE INTERCHANGE PROTEIN DSBE"/>
    <property type="match status" value="1"/>
</dbReference>
<dbReference type="PROSITE" id="PS51352">
    <property type="entry name" value="THIOREDOXIN_2"/>
    <property type="match status" value="1"/>
</dbReference>
<evidence type="ECO:0000259" key="1">
    <source>
        <dbReference type="PROSITE" id="PS51352"/>
    </source>
</evidence>
<reference evidence="2 3" key="1">
    <citation type="submission" date="2019-07" db="EMBL/GenBank/DDBJ databases">
        <title>Shewanella sp. YLB-06 whole genomic sequence.</title>
        <authorList>
            <person name="Yu L."/>
        </authorList>
    </citation>
    <scope>NUCLEOTIDE SEQUENCE [LARGE SCALE GENOMIC DNA]</scope>
    <source>
        <strain evidence="2 3">YLB-06</strain>
    </source>
</reference>
<organism evidence="2 3">
    <name type="scientific">Shewanella psychropiezotolerans</name>
    <dbReference type="NCBI Taxonomy" id="2593655"/>
    <lineage>
        <taxon>Bacteria</taxon>
        <taxon>Pseudomonadati</taxon>
        <taxon>Pseudomonadota</taxon>
        <taxon>Gammaproteobacteria</taxon>
        <taxon>Alteromonadales</taxon>
        <taxon>Shewanellaceae</taxon>
        <taxon>Shewanella</taxon>
    </lineage>
</organism>
<proteinExistence type="predicted"/>
<dbReference type="InterPro" id="IPR000866">
    <property type="entry name" value="AhpC/TSA"/>
</dbReference>
<gene>
    <name evidence="2" type="ORF">FM037_05890</name>
</gene>
<evidence type="ECO:0000313" key="3">
    <source>
        <dbReference type="Proteomes" id="UP000315947"/>
    </source>
</evidence>
<keyword evidence="3" id="KW-1185">Reference proteome</keyword>
<dbReference type="InterPro" id="IPR050553">
    <property type="entry name" value="Thioredoxin_ResA/DsbE_sf"/>
</dbReference>
<dbReference type="Proteomes" id="UP000315947">
    <property type="component" value="Chromosome"/>
</dbReference>
<sequence length="187" mass="20844">MMKRRMVKGIYGVLVMSLFIGFKALTAPLSVGEIAPDFALKQLDGTEFNLSDYQGHKSVYLIFWNTWCGPCTKKAPKLVDIQNELGERVKLLAVNTSWSDSLFEITRFQSHFSTNYPIAFDDEAEVTHLYGVMGTPTSFLVDINGVIKQVDGITDTLSSNIAQWNQMIPQMGQELMASQGCSKESVC</sequence>
<dbReference type="InterPro" id="IPR036249">
    <property type="entry name" value="Thioredoxin-like_sf"/>
</dbReference>
<dbReference type="Gene3D" id="3.40.30.10">
    <property type="entry name" value="Glutaredoxin"/>
    <property type="match status" value="1"/>
</dbReference>
<dbReference type="PANTHER" id="PTHR42852:SF13">
    <property type="entry name" value="PROTEIN DIPZ"/>
    <property type="match status" value="1"/>
</dbReference>
<dbReference type="SUPFAM" id="SSF52833">
    <property type="entry name" value="Thioredoxin-like"/>
    <property type="match status" value="1"/>
</dbReference>